<reference evidence="2 3" key="1">
    <citation type="submission" date="2012-07" db="EMBL/GenBank/DDBJ databases">
        <title>Draft genome sequence of Desulfovibrio magneticus str. Maddingley MBC34 obtained from a metagenomic sequence of a methanogenic enrichment isolated from coal-seam formation water in Victoria, Australia.</title>
        <authorList>
            <person name="Greenfield P."/>
            <person name="Hendry P."/>
            <person name="Li D."/>
            <person name="Rosewarne C.P."/>
            <person name="Tran-Dinh N."/>
            <person name="Elbourne L.D.H."/>
            <person name="Paulsen I.T."/>
            <person name="Midgley D.J."/>
        </authorList>
    </citation>
    <scope>NUCLEOTIDE SEQUENCE [LARGE SCALE GENOMIC DNA]</scope>
    <source>
        <strain evidence="3">Maddingley MBC34</strain>
    </source>
</reference>
<comment type="caution">
    <text evidence="2">The sequence shown here is derived from an EMBL/GenBank/DDBJ whole genome shotgun (WGS) entry which is preliminary data.</text>
</comment>
<evidence type="ECO:0000256" key="1">
    <source>
        <dbReference type="SAM" id="MobiDB-lite"/>
    </source>
</evidence>
<dbReference type="EMBL" id="ALAO01000028">
    <property type="protein sequence ID" value="EKO41024.1"/>
    <property type="molecule type" value="Genomic_DNA"/>
</dbReference>
<evidence type="ECO:0000313" key="3">
    <source>
        <dbReference type="Proteomes" id="UP000006272"/>
    </source>
</evidence>
<evidence type="ECO:0000313" key="2">
    <source>
        <dbReference type="EMBL" id="EKO41024.1"/>
    </source>
</evidence>
<dbReference type="Proteomes" id="UP000006272">
    <property type="component" value="Unassembled WGS sequence"/>
</dbReference>
<sequence length="33" mass="3255">MGLSENAAQGKAFLTGPPRAALPAPLATTHAPP</sequence>
<gene>
    <name evidence="2" type="ORF">B193_0246</name>
</gene>
<accession>K6GIU9</accession>
<name>K6GIU9_9BACT</name>
<feature type="non-terminal residue" evidence="2">
    <location>
        <position position="33"/>
    </location>
</feature>
<protein>
    <submittedName>
        <fullName evidence="2">Uncharacterized protein</fullName>
    </submittedName>
</protein>
<proteinExistence type="predicted"/>
<organism evidence="2 3">
    <name type="scientific">Solidesulfovibrio magneticus str. Maddingley MBC34</name>
    <dbReference type="NCBI Taxonomy" id="1206767"/>
    <lineage>
        <taxon>Bacteria</taxon>
        <taxon>Pseudomonadati</taxon>
        <taxon>Thermodesulfobacteriota</taxon>
        <taxon>Desulfovibrionia</taxon>
        <taxon>Desulfovibrionales</taxon>
        <taxon>Desulfovibrionaceae</taxon>
        <taxon>Solidesulfovibrio</taxon>
    </lineage>
</organism>
<feature type="region of interest" description="Disordered" evidence="1">
    <location>
        <begin position="1"/>
        <end position="33"/>
    </location>
</feature>
<feature type="compositionally biased region" description="Low complexity" evidence="1">
    <location>
        <begin position="14"/>
        <end position="33"/>
    </location>
</feature>
<dbReference type="AlphaFoldDB" id="K6GIU9"/>